<comment type="caution">
    <text evidence="7">The sequence shown here is derived from an EMBL/GenBank/DDBJ whole genome shotgun (WGS) entry which is preliminary data.</text>
</comment>
<evidence type="ECO:0000256" key="2">
    <source>
        <dbReference type="ARBA" id="ARBA00022475"/>
    </source>
</evidence>
<dbReference type="RefSeq" id="WP_251798417.1">
    <property type="nucleotide sequence ID" value="NZ_JAMQOL010000016.1"/>
</dbReference>
<organism evidence="7 8">
    <name type="scientific">Paractinoplanes hotanensis</name>
    <dbReference type="NCBI Taxonomy" id="2906497"/>
    <lineage>
        <taxon>Bacteria</taxon>
        <taxon>Bacillati</taxon>
        <taxon>Actinomycetota</taxon>
        <taxon>Actinomycetes</taxon>
        <taxon>Micromonosporales</taxon>
        <taxon>Micromonosporaceae</taxon>
        <taxon>Paractinoplanes</taxon>
    </lineage>
</organism>
<evidence type="ECO:0000313" key="7">
    <source>
        <dbReference type="EMBL" id="MCM4078576.1"/>
    </source>
</evidence>
<evidence type="ECO:0000256" key="5">
    <source>
        <dbReference type="ARBA" id="ARBA00023136"/>
    </source>
</evidence>
<keyword evidence="8" id="KW-1185">Reference proteome</keyword>
<feature type="transmembrane region" description="Helical" evidence="6">
    <location>
        <begin position="220"/>
        <end position="244"/>
    </location>
</feature>
<evidence type="ECO:0000256" key="1">
    <source>
        <dbReference type="ARBA" id="ARBA00004651"/>
    </source>
</evidence>
<feature type="transmembrane region" description="Helical" evidence="6">
    <location>
        <begin position="41"/>
        <end position="61"/>
    </location>
</feature>
<keyword evidence="4 6" id="KW-1133">Transmembrane helix</keyword>
<dbReference type="PANTHER" id="PTHR23513:SF6">
    <property type="entry name" value="MAJOR FACILITATOR SUPERFAMILY ASSOCIATED DOMAIN-CONTAINING PROTEIN"/>
    <property type="match status" value="1"/>
</dbReference>
<dbReference type="Proteomes" id="UP001523216">
    <property type="component" value="Unassembled WGS sequence"/>
</dbReference>
<proteinExistence type="predicted"/>
<dbReference type="PANTHER" id="PTHR23513">
    <property type="entry name" value="INTEGRAL MEMBRANE EFFLUX PROTEIN-RELATED"/>
    <property type="match status" value="1"/>
</dbReference>
<dbReference type="Gene3D" id="1.20.1250.20">
    <property type="entry name" value="MFS general substrate transporter like domains"/>
    <property type="match status" value="1"/>
</dbReference>
<evidence type="ECO:0000256" key="6">
    <source>
        <dbReference type="SAM" id="Phobius"/>
    </source>
</evidence>
<sequence>MALGSDFRRLWSAYAISEFGTGVGFGALPLVAVLVLDVPEFQVSLLAALGGLAAAALALPAGPWIEFRRKRPVMIAADLVRFGAIVSIPVAMLAGVLTYAQLCVVAVVQAIGTIIFATASGAHLKALVGPADRDLANGRFEATFWTAYSAGPALGGALTSALGVAWTITVDALSFLLSAVGVRSLRTPEPPPPVRHPTASKLKEITAGWRYIAAHRGLRALFINAQLFAGAMMAASPLLTVLMLRDLGFTPWQYGLAWGVACLGGVLGALTIGRLTARFGRRRVLLVSGVGRALWLWALAFLPAGVAGVILVIVVEFLALFGSGVFNPAFATYRMTETEDGYLSRVIACWAITSRTVQPVCIALGGLLAAVTSVRTALLICGLGVLASSALLPWRSSRHLDEVSGALHGAPS</sequence>
<dbReference type="SUPFAM" id="SSF103473">
    <property type="entry name" value="MFS general substrate transporter"/>
    <property type="match status" value="1"/>
</dbReference>
<gene>
    <name evidence="7" type="ORF">LXN57_13455</name>
</gene>
<protein>
    <submittedName>
        <fullName evidence="7">MFS transporter</fullName>
    </submittedName>
</protein>
<keyword evidence="3 6" id="KW-0812">Transmembrane</keyword>
<feature type="transmembrane region" description="Helical" evidence="6">
    <location>
        <begin position="256"/>
        <end position="277"/>
    </location>
</feature>
<dbReference type="EMBL" id="JAMQOL010000016">
    <property type="protein sequence ID" value="MCM4078576.1"/>
    <property type="molecule type" value="Genomic_DNA"/>
</dbReference>
<keyword evidence="5 6" id="KW-0472">Membrane</keyword>
<evidence type="ECO:0000256" key="3">
    <source>
        <dbReference type="ARBA" id="ARBA00022692"/>
    </source>
</evidence>
<evidence type="ECO:0000256" key="4">
    <source>
        <dbReference type="ARBA" id="ARBA00022989"/>
    </source>
</evidence>
<dbReference type="InterPro" id="IPR036259">
    <property type="entry name" value="MFS_trans_sf"/>
</dbReference>
<accession>A0ABT0XXR1</accession>
<feature type="transmembrane region" description="Helical" evidence="6">
    <location>
        <begin position="12"/>
        <end position="35"/>
    </location>
</feature>
<keyword evidence="2" id="KW-1003">Cell membrane</keyword>
<feature type="transmembrane region" description="Helical" evidence="6">
    <location>
        <begin position="99"/>
        <end position="119"/>
    </location>
</feature>
<feature type="transmembrane region" description="Helical" evidence="6">
    <location>
        <begin position="73"/>
        <end position="93"/>
    </location>
</feature>
<dbReference type="Pfam" id="PF07690">
    <property type="entry name" value="MFS_1"/>
    <property type="match status" value="1"/>
</dbReference>
<dbReference type="InterPro" id="IPR011701">
    <property type="entry name" value="MFS"/>
</dbReference>
<comment type="subcellular location">
    <subcellularLocation>
        <location evidence="1">Cell membrane</location>
        <topology evidence="1">Multi-pass membrane protein</topology>
    </subcellularLocation>
</comment>
<name>A0ABT0XXR1_9ACTN</name>
<reference evidence="7 8" key="1">
    <citation type="submission" date="2022-06" db="EMBL/GenBank/DDBJ databases">
        <title>Actinoplanes abujensis sp. nov., isolated from Nigerian arid soil.</title>
        <authorList>
            <person name="Ding P."/>
        </authorList>
    </citation>
    <scope>NUCLEOTIDE SEQUENCE [LARGE SCALE GENOMIC DNA]</scope>
    <source>
        <strain evidence="8">TRM88002</strain>
    </source>
</reference>
<evidence type="ECO:0000313" key="8">
    <source>
        <dbReference type="Proteomes" id="UP001523216"/>
    </source>
</evidence>
<dbReference type="CDD" id="cd06173">
    <property type="entry name" value="MFS_MefA_like"/>
    <property type="match status" value="1"/>
</dbReference>